<proteinExistence type="inferred from homology"/>
<dbReference type="EMBL" id="FOCG01000001">
    <property type="protein sequence ID" value="SEM78938.1"/>
    <property type="molecule type" value="Genomic_DNA"/>
</dbReference>
<feature type="compositionally biased region" description="Low complexity" evidence="4">
    <location>
        <begin position="52"/>
        <end position="61"/>
    </location>
</feature>
<keyword evidence="2 7" id="KW-0645">Protease</keyword>
<dbReference type="AlphaFoldDB" id="A0A1H8BA73"/>
<keyword evidence="5" id="KW-1133">Transmembrane helix</keyword>
<dbReference type="PRINTS" id="PR00834">
    <property type="entry name" value="PROTEASES2C"/>
</dbReference>
<dbReference type="RefSeq" id="WP_092753655.1">
    <property type="nucleotide sequence ID" value="NZ_FOCG01000001.1"/>
</dbReference>
<evidence type="ECO:0000256" key="4">
    <source>
        <dbReference type="SAM" id="MobiDB-lite"/>
    </source>
</evidence>
<evidence type="ECO:0000259" key="6">
    <source>
        <dbReference type="SMART" id="SM00228"/>
    </source>
</evidence>
<evidence type="ECO:0000256" key="1">
    <source>
        <dbReference type="ARBA" id="ARBA00010541"/>
    </source>
</evidence>
<keyword evidence="3" id="KW-0378">Hydrolase</keyword>
<evidence type="ECO:0000256" key="3">
    <source>
        <dbReference type="ARBA" id="ARBA00022801"/>
    </source>
</evidence>
<dbReference type="GO" id="GO:0004252">
    <property type="term" value="F:serine-type endopeptidase activity"/>
    <property type="evidence" value="ECO:0007669"/>
    <property type="project" value="InterPro"/>
</dbReference>
<evidence type="ECO:0000313" key="7">
    <source>
        <dbReference type="EMBL" id="SEM78938.1"/>
    </source>
</evidence>
<reference evidence="7 8" key="1">
    <citation type="submission" date="2016-10" db="EMBL/GenBank/DDBJ databases">
        <authorList>
            <person name="de Groot N.N."/>
        </authorList>
    </citation>
    <scope>NUCLEOTIDE SEQUENCE [LARGE SCALE GENOMIC DNA]</scope>
    <source>
        <strain evidence="7 8">CGMCC 1.5070</strain>
    </source>
</reference>
<protein>
    <submittedName>
        <fullName evidence="7">Serine protease Do</fullName>
    </submittedName>
</protein>
<dbReference type="PANTHER" id="PTHR43343">
    <property type="entry name" value="PEPTIDASE S12"/>
    <property type="match status" value="1"/>
</dbReference>
<accession>A0A1H8BA73</accession>
<dbReference type="PANTHER" id="PTHR43343:SF3">
    <property type="entry name" value="PROTEASE DO-LIKE 8, CHLOROPLASTIC"/>
    <property type="match status" value="1"/>
</dbReference>
<feature type="compositionally biased region" description="Polar residues" evidence="4">
    <location>
        <begin position="37"/>
        <end position="51"/>
    </location>
</feature>
<keyword evidence="5" id="KW-0472">Membrane</keyword>
<dbReference type="OrthoDB" id="9758917at2"/>
<organism evidence="7 8">
    <name type="scientific">Hydrogenoanaerobacterium saccharovorans</name>
    <dbReference type="NCBI Taxonomy" id="474960"/>
    <lineage>
        <taxon>Bacteria</taxon>
        <taxon>Bacillati</taxon>
        <taxon>Bacillota</taxon>
        <taxon>Clostridia</taxon>
        <taxon>Eubacteriales</taxon>
        <taxon>Oscillospiraceae</taxon>
        <taxon>Hydrogenoanaerobacterium</taxon>
    </lineage>
</organism>
<dbReference type="InterPro" id="IPR001940">
    <property type="entry name" value="Peptidase_S1C"/>
</dbReference>
<dbReference type="Proteomes" id="UP000199158">
    <property type="component" value="Unassembled WGS sequence"/>
</dbReference>
<feature type="region of interest" description="Disordered" evidence="4">
    <location>
        <begin position="1"/>
        <end position="71"/>
    </location>
</feature>
<dbReference type="InterPro" id="IPR009003">
    <property type="entry name" value="Peptidase_S1_PA"/>
</dbReference>
<sequence length="533" mass="56912">MSDFNDNNLNEKKNEIHSQDNQEHTSSAPPNPPQSDPYKTTGGNTGTDWQFSQQNSYNQYNPKTGWNNGRTDYSANYKANYTNNAGDTQGQQKADEEYKWNFAEYDNTADNKKHGKKKRKGLVVFTAIVCSMFAIALIGMAGYGVWNIVQGNVFDKSGSSQNASVPEVGSPGLNINDVPKPSETIAPDGSLTTKQIAAKVQPSVVGVVVYAAADANNQFFGGSGAIQTNEGSGIIMSADGYIITNAHVVEGASGIKVVLYNGEEYEAKLVGRDDNTDLAVIKIAANNLTAAEFGDSKQLQVGEDVIAIGNPGGLEFASSVTKGIISGVNRPIKSSDAGYTMNCIQTDAAINPGNSGGALVNTFGQVIGINSSKIAATQYEGLGFAIPISEAKPIIDDLIANGRVTGRVKLGITGREIDETLARYNNVPTGFMVFNTEPGSDIEKKGVVAGDIITKIDGKDLTSLGDLRDYLKDFKSGDKVTLTVFRRTSGKRDSTFEVVISLLADTGEDIAAQQIVPQQKQSNNANNFFSFLQ</sequence>
<feature type="compositionally biased region" description="Basic and acidic residues" evidence="4">
    <location>
        <begin position="9"/>
        <end position="23"/>
    </location>
</feature>
<dbReference type="InterPro" id="IPR043504">
    <property type="entry name" value="Peptidase_S1_PA_chymotrypsin"/>
</dbReference>
<name>A0A1H8BA73_9FIRM</name>
<dbReference type="InterPro" id="IPR051201">
    <property type="entry name" value="Chloro_Bact_Ser_Proteases"/>
</dbReference>
<evidence type="ECO:0000256" key="2">
    <source>
        <dbReference type="ARBA" id="ARBA00022670"/>
    </source>
</evidence>
<dbReference type="InterPro" id="IPR001478">
    <property type="entry name" value="PDZ"/>
</dbReference>
<gene>
    <name evidence="7" type="ORF">SAMN05216180_1764</name>
</gene>
<feature type="compositionally biased region" description="Polar residues" evidence="4">
    <location>
        <begin position="62"/>
        <end position="71"/>
    </location>
</feature>
<evidence type="ECO:0000313" key="8">
    <source>
        <dbReference type="Proteomes" id="UP000199158"/>
    </source>
</evidence>
<dbReference type="Gene3D" id="2.40.10.10">
    <property type="entry name" value="Trypsin-like serine proteases"/>
    <property type="match status" value="2"/>
</dbReference>
<dbReference type="Gene3D" id="2.30.42.10">
    <property type="match status" value="1"/>
</dbReference>
<dbReference type="STRING" id="474960.SAMN05216180_1764"/>
<dbReference type="GO" id="GO:0006508">
    <property type="term" value="P:proteolysis"/>
    <property type="evidence" value="ECO:0007669"/>
    <property type="project" value="UniProtKB-KW"/>
</dbReference>
<evidence type="ECO:0000256" key="5">
    <source>
        <dbReference type="SAM" id="Phobius"/>
    </source>
</evidence>
<feature type="domain" description="PDZ" evidence="6">
    <location>
        <begin position="408"/>
        <end position="488"/>
    </location>
</feature>
<feature type="transmembrane region" description="Helical" evidence="5">
    <location>
        <begin position="122"/>
        <end position="146"/>
    </location>
</feature>
<dbReference type="SMART" id="SM00228">
    <property type="entry name" value="PDZ"/>
    <property type="match status" value="1"/>
</dbReference>
<dbReference type="SUPFAM" id="SSF50156">
    <property type="entry name" value="PDZ domain-like"/>
    <property type="match status" value="1"/>
</dbReference>
<dbReference type="Pfam" id="PF13180">
    <property type="entry name" value="PDZ_2"/>
    <property type="match status" value="1"/>
</dbReference>
<dbReference type="Pfam" id="PF13365">
    <property type="entry name" value="Trypsin_2"/>
    <property type="match status" value="1"/>
</dbReference>
<keyword evidence="5" id="KW-0812">Transmembrane</keyword>
<comment type="similarity">
    <text evidence="1">Belongs to the peptidase S1C family.</text>
</comment>
<dbReference type="SUPFAM" id="SSF50494">
    <property type="entry name" value="Trypsin-like serine proteases"/>
    <property type="match status" value="1"/>
</dbReference>
<dbReference type="InterPro" id="IPR036034">
    <property type="entry name" value="PDZ_sf"/>
</dbReference>
<keyword evidence="8" id="KW-1185">Reference proteome</keyword>